<proteinExistence type="predicted"/>
<dbReference type="EMBL" id="LN606600">
    <property type="protein sequence ID" value="CEF40775.1"/>
    <property type="molecule type" value="Genomic_DNA"/>
</dbReference>
<organism evidence="1 2">
    <name type="scientific">Acetobacter senegalensis</name>
    <dbReference type="NCBI Taxonomy" id="446692"/>
    <lineage>
        <taxon>Bacteria</taxon>
        <taxon>Pseudomonadati</taxon>
        <taxon>Pseudomonadota</taxon>
        <taxon>Alphaproteobacteria</taxon>
        <taxon>Acetobacterales</taxon>
        <taxon>Acetobacteraceae</taxon>
        <taxon>Acetobacter</taxon>
    </lineage>
</organism>
<dbReference type="PATRIC" id="fig|446692.3.peg.1426"/>
<evidence type="ECO:0000313" key="1">
    <source>
        <dbReference type="EMBL" id="CEF40775.1"/>
    </source>
</evidence>
<dbReference type="KEGG" id="asz:ASN_1417"/>
<name>A0A0U5EW86_9PROT</name>
<keyword evidence="2" id="KW-1185">Reference proteome</keyword>
<sequence length="66" mass="7334">MLKTALSVHTFGERAMPGRHLIICRPLNADVLAKSCRIRPDQSQQIRASSGFSWRPLSLSGDRKNG</sequence>
<reference evidence="2" key="1">
    <citation type="submission" date="2014-09" db="EMBL/GenBank/DDBJ databases">
        <authorList>
            <person name="Illeghems K.G."/>
        </authorList>
    </citation>
    <scope>NUCLEOTIDE SEQUENCE [LARGE SCALE GENOMIC DNA]</scope>
    <source>
        <strain evidence="2">108B</strain>
    </source>
</reference>
<protein>
    <submittedName>
        <fullName evidence="1">Uncharacterized protein</fullName>
    </submittedName>
</protein>
<evidence type="ECO:0000313" key="2">
    <source>
        <dbReference type="Proteomes" id="UP000056109"/>
    </source>
</evidence>
<gene>
    <name evidence="1" type="ORF">ASN_1417</name>
</gene>
<dbReference type="GeneID" id="34782495"/>
<dbReference type="Proteomes" id="UP000056109">
    <property type="component" value="Chromosome I"/>
</dbReference>
<accession>A0A0U5EW86</accession>
<dbReference type="AlphaFoldDB" id="A0A0U5EW86"/>
<dbReference type="RefSeq" id="WP_058987548.1">
    <property type="nucleotide sequence ID" value="NZ_LN606600.1"/>
</dbReference>